<protein>
    <submittedName>
        <fullName evidence="1">Abi family protein</fullName>
    </submittedName>
</protein>
<proteinExistence type="predicted"/>
<dbReference type="Proteomes" id="UP000738879">
    <property type="component" value="Unassembled WGS sequence"/>
</dbReference>
<dbReference type="Pfam" id="PF07751">
    <property type="entry name" value="Abi_2"/>
    <property type="match status" value="1"/>
</dbReference>
<accession>A0A943GQJ8</accession>
<dbReference type="EMBL" id="JAGZJA010000015">
    <property type="protein sequence ID" value="MBS5147626.1"/>
    <property type="molecule type" value="Genomic_DNA"/>
</dbReference>
<dbReference type="InterPro" id="IPR011664">
    <property type="entry name" value="Abi_system_AbiD/AbiF-like"/>
</dbReference>
<evidence type="ECO:0000313" key="1">
    <source>
        <dbReference type="EMBL" id="MBS5147626.1"/>
    </source>
</evidence>
<organism evidence="1 2">
    <name type="scientific">Collinsella intestinalis</name>
    <dbReference type="NCBI Taxonomy" id="147207"/>
    <lineage>
        <taxon>Bacteria</taxon>
        <taxon>Bacillati</taxon>
        <taxon>Actinomycetota</taxon>
        <taxon>Coriobacteriia</taxon>
        <taxon>Coriobacteriales</taxon>
        <taxon>Coriobacteriaceae</taxon>
        <taxon>Collinsella</taxon>
    </lineage>
</organism>
<reference evidence="1" key="1">
    <citation type="submission" date="2021-02" db="EMBL/GenBank/DDBJ databases">
        <title>Infant gut strain persistence is associated with maternal origin, phylogeny, and functional potential including surface adhesion and iron acquisition.</title>
        <authorList>
            <person name="Lou Y.C."/>
        </authorList>
    </citation>
    <scope>NUCLEOTIDE SEQUENCE</scope>
    <source>
        <strain evidence="1">L3_128_245G1_dasL3_128_245G1_concoct_49</strain>
    </source>
</reference>
<comment type="caution">
    <text evidence="1">The sequence shown here is derived from an EMBL/GenBank/DDBJ whole genome shotgun (WGS) entry which is preliminary data.</text>
</comment>
<sequence length="329" mass="38202">MATINSLMKHLRANGIHISGSTQKRKLRKIGYYHGYKGYRFAKSSSNRLPLSDFNQIVALHDFDMRVKALLYERIMTVETALKNRVLEAVLDHSGSEHFDVIYKKSLTAYRCTGKHHKNAKEAKNAYKNEWTNRLSLRKEIDRLIADNHNTRAVVRHFRDKDEDVPIWALFEIMTLGNFGAFYSCLHDDVKSTICDDLHMPKGNFDPPVILKRMIFAFKDLRNAMAHNSIILDVRFKTGRISKSVGELLKFEMGTIDVDFDEITDYVLLITYLMARLQFTKTECRQLIQGYREIVERYRGLLPYSIYSQFIGTQTRSKLNAAEAFIKTL</sequence>
<dbReference type="AlphaFoldDB" id="A0A943GQJ8"/>
<name>A0A943GQJ8_9ACTN</name>
<gene>
    <name evidence="1" type="ORF">KHY67_08065</name>
</gene>
<evidence type="ECO:0000313" key="2">
    <source>
        <dbReference type="Proteomes" id="UP000738879"/>
    </source>
</evidence>